<dbReference type="AlphaFoldDB" id="A0A9D1NPZ0"/>
<dbReference type="Gene3D" id="1.10.150.240">
    <property type="entry name" value="Putative phosphatase, domain 2"/>
    <property type="match status" value="1"/>
</dbReference>
<dbReference type="GO" id="GO:0016791">
    <property type="term" value="F:phosphatase activity"/>
    <property type="evidence" value="ECO:0007669"/>
    <property type="project" value="TreeGrafter"/>
</dbReference>
<evidence type="ECO:0000313" key="2">
    <source>
        <dbReference type="Proteomes" id="UP000823960"/>
    </source>
</evidence>
<reference evidence="1" key="2">
    <citation type="journal article" date="2021" name="PeerJ">
        <title>Extensive microbial diversity within the chicken gut microbiome revealed by metagenomics and culture.</title>
        <authorList>
            <person name="Gilroy R."/>
            <person name="Ravi A."/>
            <person name="Getino M."/>
            <person name="Pursley I."/>
            <person name="Horton D.L."/>
            <person name="Alikhan N.F."/>
            <person name="Baker D."/>
            <person name="Gharbi K."/>
            <person name="Hall N."/>
            <person name="Watson M."/>
            <person name="Adriaenssens E.M."/>
            <person name="Foster-Nyarko E."/>
            <person name="Jarju S."/>
            <person name="Secka A."/>
            <person name="Antonio M."/>
            <person name="Oren A."/>
            <person name="Chaudhuri R.R."/>
            <person name="La Ragione R."/>
            <person name="Hildebrand F."/>
            <person name="Pallen M.J."/>
        </authorList>
    </citation>
    <scope>NUCLEOTIDE SEQUENCE</scope>
    <source>
        <strain evidence="1">1370</strain>
    </source>
</reference>
<organism evidence="1 2">
    <name type="scientific">Candidatus Faeciplasma avium</name>
    <dbReference type="NCBI Taxonomy" id="2840798"/>
    <lineage>
        <taxon>Bacteria</taxon>
        <taxon>Bacillati</taxon>
        <taxon>Bacillota</taxon>
        <taxon>Clostridia</taxon>
        <taxon>Eubacteriales</taxon>
        <taxon>Oscillospiraceae</taxon>
        <taxon>Oscillospiraceae incertae sedis</taxon>
        <taxon>Candidatus Faeciplasma</taxon>
    </lineage>
</organism>
<name>A0A9D1NPZ0_9FIRM</name>
<dbReference type="PANTHER" id="PTHR18901">
    <property type="entry name" value="2-DEOXYGLUCOSE-6-PHOSPHATE PHOSPHATASE 2"/>
    <property type="match status" value="1"/>
</dbReference>
<dbReference type="InterPro" id="IPR041492">
    <property type="entry name" value="HAD_2"/>
</dbReference>
<dbReference type="InterPro" id="IPR023198">
    <property type="entry name" value="PGP-like_dom2"/>
</dbReference>
<sequence>MDIKELIKDSRCFIFDLDGTLTDSFSAWKRVDLVFMQRRGLPIPKDYFEKMASMTFSEAAEYVRAECGVTDPKDRIIGEWLSLVELEYRHRLELLPGALELLKGLKDKGRGVVLATSCDKRLYLPFLKRNGVLELFDAIVDSGMVSRGKGFPDIYLMSARLAGFKPEDCVVFEDVPLACRGARSAGMLTIGVLGGLSKNEEELRESCDGVISGFLELL</sequence>
<dbReference type="EMBL" id="DVOL01000005">
    <property type="protein sequence ID" value="HIV10143.1"/>
    <property type="molecule type" value="Genomic_DNA"/>
</dbReference>
<proteinExistence type="predicted"/>
<reference evidence="1" key="1">
    <citation type="submission" date="2020-10" db="EMBL/GenBank/DDBJ databases">
        <authorList>
            <person name="Gilroy R."/>
        </authorList>
    </citation>
    <scope>NUCLEOTIDE SEQUENCE</scope>
    <source>
        <strain evidence="1">1370</strain>
    </source>
</reference>
<dbReference type="Pfam" id="PF13419">
    <property type="entry name" value="HAD_2"/>
    <property type="match status" value="1"/>
</dbReference>
<dbReference type="Gene3D" id="3.40.50.1000">
    <property type="entry name" value="HAD superfamily/HAD-like"/>
    <property type="match status" value="1"/>
</dbReference>
<dbReference type="CDD" id="cd07505">
    <property type="entry name" value="HAD_BPGM-like"/>
    <property type="match status" value="1"/>
</dbReference>
<dbReference type="PANTHER" id="PTHR18901:SF38">
    <property type="entry name" value="PSEUDOURIDINE-5'-PHOSPHATASE"/>
    <property type="match status" value="1"/>
</dbReference>
<dbReference type="SFLD" id="SFLDS00003">
    <property type="entry name" value="Haloacid_Dehalogenase"/>
    <property type="match status" value="1"/>
</dbReference>
<dbReference type="NCBIfam" id="TIGR01509">
    <property type="entry name" value="HAD-SF-IA-v3"/>
    <property type="match status" value="1"/>
</dbReference>
<dbReference type="InterPro" id="IPR023214">
    <property type="entry name" value="HAD_sf"/>
</dbReference>
<protein>
    <submittedName>
        <fullName evidence="1">HAD family phosphatase</fullName>
    </submittedName>
</protein>
<dbReference type="SUPFAM" id="SSF56784">
    <property type="entry name" value="HAD-like"/>
    <property type="match status" value="1"/>
</dbReference>
<evidence type="ECO:0000313" key="1">
    <source>
        <dbReference type="EMBL" id="HIV10143.1"/>
    </source>
</evidence>
<dbReference type="InterPro" id="IPR006439">
    <property type="entry name" value="HAD-SF_hydro_IA"/>
</dbReference>
<dbReference type="Proteomes" id="UP000823960">
    <property type="component" value="Unassembled WGS sequence"/>
</dbReference>
<gene>
    <name evidence="1" type="ORF">IAD28_00385</name>
</gene>
<accession>A0A9D1NPZ0</accession>
<dbReference type="InterPro" id="IPR036412">
    <property type="entry name" value="HAD-like_sf"/>
</dbReference>
<comment type="caution">
    <text evidence="1">The sequence shown here is derived from an EMBL/GenBank/DDBJ whole genome shotgun (WGS) entry which is preliminary data.</text>
</comment>
<dbReference type="SFLD" id="SFLDG01129">
    <property type="entry name" value="C1.5:_HAD__Beta-PGM__Phosphata"/>
    <property type="match status" value="1"/>
</dbReference>